<dbReference type="Gene3D" id="3.30.2350.10">
    <property type="entry name" value="Pseudouridine synthase"/>
    <property type="match status" value="1"/>
</dbReference>
<dbReference type="PANTHER" id="PTHR13767:SF2">
    <property type="entry name" value="PSEUDOURIDYLATE SYNTHASE TRUB1"/>
    <property type="match status" value="1"/>
</dbReference>
<evidence type="ECO:0000256" key="5">
    <source>
        <dbReference type="HAMAP-Rule" id="MF_01080"/>
    </source>
</evidence>
<accession>I3XYG4</accession>
<dbReference type="InterPro" id="IPR002501">
    <property type="entry name" value="PsdUridine_synth_N"/>
</dbReference>
<dbReference type="HAMAP" id="MF_01080">
    <property type="entry name" value="TruB_bact"/>
    <property type="match status" value="1"/>
</dbReference>
<dbReference type="EMBL" id="CP003333">
    <property type="protein sequence ID" value="AFL68988.1"/>
    <property type="molecule type" value="Genomic_DNA"/>
</dbReference>
<evidence type="ECO:0000256" key="2">
    <source>
        <dbReference type="ARBA" id="ARBA00005642"/>
    </source>
</evidence>
<name>I3XYG4_SULBS</name>
<evidence type="ECO:0000256" key="3">
    <source>
        <dbReference type="ARBA" id="ARBA00022694"/>
    </source>
</evidence>
<dbReference type="STRING" id="760154.Sulba_1700"/>
<sequence>MQNRLFVAYKPANMVCNHFLSRIKRRYGVKKAGFSGTLDPFAQGVLIVAFGQFTKLFRFLKKAPKTYRATLWIGASSPTLDSEKIEHVEEMMPFHPDSITIMLQSMLGDISYLPPKYSAKKIEGKRAYDLARSEQDFEMKTITSHVYDCRLVHYAHPFLTFDITISEGGYVRSMGALMAQKLGFSGSLSALHRLNEGAFIYVHEKALNPLDYLDLPINCYRGDASDVLLGRKLQVENFEKQEEGVYYLLNDDVLSIVQISADGVEYLLNSLSLKA</sequence>
<dbReference type="InterPro" id="IPR020103">
    <property type="entry name" value="PsdUridine_synth_cat_dom_sf"/>
</dbReference>
<dbReference type="eggNOG" id="COG0130">
    <property type="taxonomic scope" value="Bacteria"/>
</dbReference>
<keyword evidence="7" id="KW-0456">Lyase</keyword>
<dbReference type="AlphaFoldDB" id="I3XYG4"/>
<dbReference type="Pfam" id="PF01509">
    <property type="entry name" value="TruB_N"/>
    <property type="match status" value="1"/>
</dbReference>
<keyword evidence="8" id="KW-1185">Reference proteome</keyword>
<dbReference type="PATRIC" id="fig|760154.4.peg.1701"/>
<feature type="domain" description="Pseudouridine synthase II N-terminal" evidence="6">
    <location>
        <begin position="24"/>
        <end position="171"/>
    </location>
</feature>
<dbReference type="GO" id="GO:0031119">
    <property type="term" value="P:tRNA pseudouridine synthesis"/>
    <property type="evidence" value="ECO:0007669"/>
    <property type="project" value="UniProtKB-UniRule"/>
</dbReference>
<keyword evidence="4 5" id="KW-0413">Isomerase</keyword>
<dbReference type="SUPFAM" id="SSF55120">
    <property type="entry name" value="Pseudouridine synthase"/>
    <property type="match status" value="1"/>
</dbReference>
<dbReference type="Proteomes" id="UP000006176">
    <property type="component" value="Chromosome"/>
</dbReference>
<evidence type="ECO:0000256" key="4">
    <source>
        <dbReference type="ARBA" id="ARBA00023235"/>
    </source>
</evidence>
<dbReference type="HOGENOM" id="CLU_032087_2_0_7"/>
<gene>
    <name evidence="5" type="primary">truB</name>
    <name evidence="7" type="ordered locus">Sulba_1700</name>
</gene>
<dbReference type="EC" id="5.4.99.25" evidence="5"/>
<feature type="active site" description="Nucleophile" evidence="5">
    <location>
        <position position="39"/>
    </location>
</feature>
<evidence type="ECO:0000313" key="8">
    <source>
        <dbReference type="Proteomes" id="UP000006176"/>
    </source>
</evidence>
<dbReference type="KEGG" id="sba:Sulba_1700"/>
<protein>
    <recommendedName>
        <fullName evidence="5">tRNA pseudouridine synthase B</fullName>
        <ecNumber evidence="5">5.4.99.25</ecNumber>
    </recommendedName>
    <alternativeName>
        <fullName evidence="5">tRNA pseudouridine(55) synthase</fullName>
        <shortName evidence="5">Psi55 synthase</shortName>
    </alternativeName>
    <alternativeName>
        <fullName evidence="5">tRNA pseudouridylate synthase</fullName>
    </alternativeName>
    <alternativeName>
        <fullName evidence="5">tRNA-uridine isomerase</fullName>
    </alternativeName>
</protein>
<evidence type="ECO:0000313" key="7">
    <source>
        <dbReference type="EMBL" id="AFL68988.1"/>
    </source>
</evidence>
<keyword evidence="3 5" id="KW-0819">tRNA processing</keyword>
<comment type="similarity">
    <text evidence="2 5">Belongs to the pseudouridine synthase TruB family. Type 1 subfamily.</text>
</comment>
<dbReference type="NCBIfam" id="TIGR00431">
    <property type="entry name" value="TruB"/>
    <property type="match status" value="1"/>
</dbReference>
<organism evidence="7 8">
    <name type="scientific">Sulfurospirillum barnesii (strain ATCC 700032 / DSM 10660 / SES-3)</name>
    <dbReference type="NCBI Taxonomy" id="760154"/>
    <lineage>
        <taxon>Bacteria</taxon>
        <taxon>Pseudomonadati</taxon>
        <taxon>Campylobacterota</taxon>
        <taxon>Epsilonproteobacteria</taxon>
        <taxon>Campylobacterales</taxon>
        <taxon>Sulfurospirillaceae</taxon>
        <taxon>Sulfurospirillum</taxon>
    </lineage>
</organism>
<evidence type="ECO:0000256" key="1">
    <source>
        <dbReference type="ARBA" id="ARBA00000385"/>
    </source>
</evidence>
<comment type="catalytic activity">
    <reaction evidence="1 5">
        <text>uridine(55) in tRNA = pseudouridine(55) in tRNA</text>
        <dbReference type="Rhea" id="RHEA:42532"/>
        <dbReference type="Rhea" id="RHEA-COMP:10101"/>
        <dbReference type="Rhea" id="RHEA-COMP:10102"/>
        <dbReference type="ChEBI" id="CHEBI:65314"/>
        <dbReference type="ChEBI" id="CHEBI:65315"/>
        <dbReference type="EC" id="5.4.99.25"/>
    </reaction>
</comment>
<dbReference type="PANTHER" id="PTHR13767">
    <property type="entry name" value="TRNA-PSEUDOURIDINE SYNTHASE"/>
    <property type="match status" value="1"/>
</dbReference>
<dbReference type="GO" id="GO:0160148">
    <property type="term" value="F:tRNA pseudouridine(55) synthase activity"/>
    <property type="evidence" value="ECO:0007669"/>
    <property type="project" value="UniProtKB-EC"/>
</dbReference>
<reference evidence="7 8" key="1">
    <citation type="submission" date="2012-06" db="EMBL/GenBank/DDBJ databases">
        <title>Complete sequence of Sulfurospirillum barnesii SES-3.</title>
        <authorList>
            <consortium name="US DOE Joint Genome Institute"/>
            <person name="Lucas S."/>
            <person name="Han J."/>
            <person name="Lapidus A."/>
            <person name="Cheng J.-F."/>
            <person name="Goodwin L."/>
            <person name="Pitluck S."/>
            <person name="Peters L."/>
            <person name="Ovchinnikova G."/>
            <person name="Lu M."/>
            <person name="Detter J.C."/>
            <person name="Han C."/>
            <person name="Tapia R."/>
            <person name="Land M."/>
            <person name="Hauser L."/>
            <person name="Kyrpides N."/>
            <person name="Ivanova N."/>
            <person name="Pagani I."/>
            <person name="Stolz J."/>
            <person name="Arkin A."/>
            <person name="Dehal P."/>
            <person name="Oremland R."/>
            <person name="Saltikov C."/>
            <person name="Basu P."/>
            <person name="Hollibaugh J."/>
            <person name="Newman D."/>
            <person name="Stolyar S."/>
            <person name="Hazen T."/>
            <person name="Woyke T."/>
        </authorList>
    </citation>
    <scope>NUCLEOTIDE SEQUENCE [LARGE SCALE GENOMIC DNA]</scope>
    <source>
        <strain evidence="8">ATCC 700032 / DSM 10660 / SES-3</strain>
    </source>
</reference>
<dbReference type="GO" id="GO:1990481">
    <property type="term" value="P:mRNA pseudouridine synthesis"/>
    <property type="evidence" value="ECO:0007669"/>
    <property type="project" value="TreeGrafter"/>
</dbReference>
<dbReference type="OrthoDB" id="9802309at2"/>
<dbReference type="InterPro" id="IPR014780">
    <property type="entry name" value="tRNA_psdUridine_synth_TruB"/>
</dbReference>
<dbReference type="GO" id="GO:0016829">
    <property type="term" value="F:lyase activity"/>
    <property type="evidence" value="ECO:0007669"/>
    <property type="project" value="UniProtKB-KW"/>
</dbReference>
<dbReference type="GO" id="GO:0003723">
    <property type="term" value="F:RNA binding"/>
    <property type="evidence" value="ECO:0007669"/>
    <property type="project" value="InterPro"/>
</dbReference>
<comment type="function">
    <text evidence="5">Responsible for synthesis of pseudouridine from uracil-55 in the psi GC loop of transfer RNAs.</text>
</comment>
<proteinExistence type="inferred from homology"/>
<evidence type="ECO:0000259" key="6">
    <source>
        <dbReference type="Pfam" id="PF01509"/>
    </source>
</evidence>